<reference evidence="4" key="4">
    <citation type="submission" date="2015-06" db="UniProtKB">
        <authorList>
            <consortium name="EnsemblMetazoa"/>
        </authorList>
    </citation>
    <scope>IDENTIFICATION</scope>
</reference>
<keyword evidence="5" id="KW-1185">Reference proteome</keyword>
<protein>
    <recommendedName>
        <fullName evidence="6">Secreted protein</fullName>
    </recommendedName>
</protein>
<proteinExistence type="predicted"/>
<feature type="signal peptide" evidence="2">
    <location>
        <begin position="1"/>
        <end position="16"/>
    </location>
</feature>
<feature type="region of interest" description="Disordered" evidence="1">
    <location>
        <begin position="150"/>
        <end position="170"/>
    </location>
</feature>
<evidence type="ECO:0008006" key="6">
    <source>
        <dbReference type="Google" id="ProtNLM"/>
    </source>
</evidence>
<reference evidence="3" key="3">
    <citation type="journal article" date="2013" name="Nucleic Acids Res.">
        <title>The genome of Anopheles darlingi, the main neotropical malaria vector.</title>
        <authorList>
            <person name="Marinotti O."/>
            <person name="Cerqueira G.C."/>
            <person name="de Almeida L.G."/>
            <person name="Ferro M.I."/>
            <person name="Loreto E.L."/>
            <person name="Zaha A."/>
            <person name="Teixeira S.M."/>
            <person name="Wespiser A.R."/>
            <person name="Almeida E Silva A."/>
            <person name="Schlindwein A.D."/>
            <person name="Pacheco A.C."/>
            <person name="Silva A.L."/>
            <person name="Graveley B.R."/>
            <person name="Walenz B.P."/>
            <person name="Lima Bde A."/>
            <person name="Ribeiro C.A."/>
            <person name="Nunes-Silva C.G."/>
            <person name="de Carvalho C.R."/>
            <person name="Soares C.M."/>
            <person name="de Menezes C.B."/>
            <person name="Matiolli C."/>
            <person name="Caffrey D."/>
            <person name="Araujo D.A."/>
            <person name="de Oliveira D.M."/>
            <person name="Golenbock D."/>
            <person name="Grisard E.C."/>
            <person name="Fantinatti-Garboggini F."/>
            <person name="de Carvalho F.M."/>
            <person name="Barcellos F.G."/>
            <person name="Prosdocimi F."/>
            <person name="May G."/>
            <person name="Azevedo Junior G.M."/>
            <person name="Guimaraes G.M."/>
            <person name="Goldman G.H."/>
            <person name="Padilha I.Q."/>
            <person name="Batista Jda S."/>
            <person name="Ferro J.A."/>
            <person name="Ribeiro J.M."/>
            <person name="Fietto J.L."/>
            <person name="Dabbas K.M."/>
            <person name="Cerdeira L."/>
            <person name="Agnez-Lima L.F."/>
            <person name="Brocchi M."/>
            <person name="de Carvalho M.O."/>
            <person name="Teixeira Mde M."/>
            <person name="Diniz Maia Mde M."/>
            <person name="Goldman M.H."/>
            <person name="Cruz Schneider M.P."/>
            <person name="Felipe M.S."/>
            <person name="Hungria M."/>
            <person name="Nicolas M.F."/>
            <person name="Pereira M."/>
            <person name="Montes M.A."/>
            <person name="Cantao M.E."/>
            <person name="Vincentz M."/>
            <person name="Rafael M.S."/>
            <person name="Silverman N."/>
            <person name="Stoco P.H."/>
            <person name="Souza R.C."/>
            <person name="Vicentini R."/>
            <person name="Gazzinelli R.T."/>
            <person name="Neves Rde O."/>
            <person name="Silva R."/>
            <person name="Astolfi-Filho S."/>
            <person name="Maciel T.E."/>
            <person name="Urmenyi T.P."/>
            <person name="Tadei W.P."/>
            <person name="Camargo E.P."/>
            <person name="de Vasconcelos A.T."/>
        </authorList>
    </citation>
    <scope>NUCLEOTIDE SEQUENCE</scope>
</reference>
<reference evidence="3" key="2">
    <citation type="submission" date="2010-05" db="EMBL/GenBank/DDBJ databases">
        <authorList>
            <person name="Almeida L.G."/>
            <person name="Nicolas M.F."/>
            <person name="Souza R.C."/>
            <person name="Vasconcelos A.T.R."/>
        </authorList>
    </citation>
    <scope>NUCLEOTIDE SEQUENCE</scope>
</reference>
<name>W5JR30_ANODA</name>
<sequence length="170" mass="17591">MFLVTLSLVLVERGTAKAPPPSSPSLPDTTTNSASERYAATFHDGASLSGNLDEADAAAAPSPSPPREVPGSPGCPQGHVPVAVAVPFGPESICWNPVRNLDARAACQQQQQAAAAAAAAVVEAGIPRRTLATTLRWPSACLSSIDPTHRSIDRSRHDHGSRGLAEMPTV</sequence>
<evidence type="ECO:0000313" key="3">
    <source>
        <dbReference type="EMBL" id="ETN65763.1"/>
    </source>
</evidence>
<dbReference type="HOGENOM" id="CLU_1571905_0_0_1"/>
<evidence type="ECO:0000313" key="5">
    <source>
        <dbReference type="Proteomes" id="UP000000673"/>
    </source>
</evidence>
<evidence type="ECO:0000313" key="4">
    <source>
        <dbReference type="EnsemblMetazoa" id="ADAC002461-PA"/>
    </source>
</evidence>
<evidence type="ECO:0000256" key="1">
    <source>
        <dbReference type="SAM" id="MobiDB-lite"/>
    </source>
</evidence>
<feature type="region of interest" description="Disordered" evidence="1">
    <location>
        <begin position="13"/>
        <end position="78"/>
    </location>
</feature>
<dbReference type="AlphaFoldDB" id="W5JR30"/>
<evidence type="ECO:0000256" key="2">
    <source>
        <dbReference type="SAM" id="SignalP"/>
    </source>
</evidence>
<gene>
    <name evidence="3" type="ORF">AND_002461</name>
</gene>
<dbReference type="EMBL" id="ADMH02000581">
    <property type="protein sequence ID" value="ETN65763.1"/>
    <property type="molecule type" value="Genomic_DNA"/>
</dbReference>
<organism evidence="3">
    <name type="scientific">Anopheles darlingi</name>
    <name type="common">Mosquito</name>
    <dbReference type="NCBI Taxonomy" id="43151"/>
    <lineage>
        <taxon>Eukaryota</taxon>
        <taxon>Metazoa</taxon>
        <taxon>Ecdysozoa</taxon>
        <taxon>Arthropoda</taxon>
        <taxon>Hexapoda</taxon>
        <taxon>Insecta</taxon>
        <taxon>Pterygota</taxon>
        <taxon>Neoptera</taxon>
        <taxon>Endopterygota</taxon>
        <taxon>Diptera</taxon>
        <taxon>Nematocera</taxon>
        <taxon>Culicoidea</taxon>
        <taxon>Culicidae</taxon>
        <taxon>Anophelinae</taxon>
        <taxon>Anopheles</taxon>
    </lineage>
</organism>
<reference evidence="3 5" key="1">
    <citation type="journal article" date="2010" name="BMC Genomics">
        <title>Combination of measures distinguishes pre-miRNAs from other stem-loops in the genome of the newly sequenced Anopheles darlingi.</title>
        <authorList>
            <person name="Mendes N.D."/>
            <person name="Freitas A.T."/>
            <person name="Vasconcelos A.T."/>
            <person name="Sagot M.F."/>
        </authorList>
    </citation>
    <scope>NUCLEOTIDE SEQUENCE</scope>
</reference>
<accession>W5JR30</accession>
<dbReference type="Proteomes" id="UP000000673">
    <property type="component" value="Unassembled WGS sequence"/>
</dbReference>
<feature type="compositionally biased region" description="Basic and acidic residues" evidence="1">
    <location>
        <begin position="150"/>
        <end position="161"/>
    </location>
</feature>
<keyword evidence="2" id="KW-0732">Signal</keyword>
<dbReference type="VEuPathDB" id="VectorBase:ADAC002461"/>
<dbReference type="EnsemblMetazoa" id="ADAC002461-RA">
    <property type="protein sequence ID" value="ADAC002461-PA"/>
    <property type="gene ID" value="ADAC002461"/>
</dbReference>
<feature type="chain" id="PRO_5010155836" description="Secreted protein" evidence="2">
    <location>
        <begin position="17"/>
        <end position="170"/>
    </location>
</feature>